<name>A0AC35GWU7_9BILA</name>
<accession>A0AC35GWU7</accession>
<evidence type="ECO:0000313" key="1">
    <source>
        <dbReference type="Proteomes" id="UP000887580"/>
    </source>
</evidence>
<sequence length="70" mass="8027">AVKSLRQMRGSAIQVPEQLVYAEMIMLELIKDDGFAKENEKMNQLAVIEKNLNKVLTQLKRRAARKAKND</sequence>
<evidence type="ECO:0000313" key="2">
    <source>
        <dbReference type="WBParaSite" id="PS1159_v2.g9559.t1"/>
    </source>
</evidence>
<dbReference type="WBParaSite" id="PS1159_v2.g9559.t1">
    <property type="protein sequence ID" value="PS1159_v2.g9559.t1"/>
    <property type="gene ID" value="PS1159_v2.g9559"/>
</dbReference>
<protein>
    <submittedName>
        <fullName evidence="2">Uncharacterized protein</fullName>
    </submittedName>
</protein>
<proteinExistence type="predicted"/>
<dbReference type="Proteomes" id="UP000887580">
    <property type="component" value="Unplaced"/>
</dbReference>
<organism evidence="1 2">
    <name type="scientific">Panagrolaimus sp. PS1159</name>
    <dbReference type="NCBI Taxonomy" id="55785"/>
    <lineage>
        <taxon>Eukaryota</taxon>
        <taxon>Metazoa</taxon>
        <taxon>Ecdysozoa</taxon>
        <taxon>Nematoda</taxon>
        <taxon>Chromadorea</taxon>
        <taxon>Rhabditida</taxon>
        <taxon>Tylenchina</taxon>
        <taxon>Panagrolaimomorpha</taxon>
        <taxon>Panagrolaimoidea</taxon>
        <taxon>Panagrolaimidae</taxon>
        <taxon>Panagrolaimus</taxon>
    </lineage>
</organism>
<reference evidence="2" key="1">
    <citation type="submission" date="2022-11" db="UniProtKB">
        <authorList>
            <consortium name="WormBaseParasite"/>
        </authorList>
    </citation>
    <scope>IDENTIFICATION</scope>
</reference>